<proteinExistence type="predicted"/>
<evidence type="ECO:0000313" key="2">
    <source>
        <dbReference type="EMBL" id="KIZ04672.1"/>
    </source>
</evidence>
<evidence type="ECO:0000259" key="1">
    <source>
        <dbReference type="Pfam" id="PF00149"/>
    </source>
</evidence>
<name>A0A0D2MW29_9CHLO</name>
<accession>A0A0D2MW29</accession>
<dbReference type="GeneID" id="25736164"/>
<evidence type="ECO:0000313" key="3">
    <source>
        <dbReference type="Proteomes" id="UP000054498"/>
    </source>
</evidence>
<feature type="domain" description="Calcineurin-like phosphoesterase" evidence="1">
    <location>
        <begin position="67"/>
        <end position="277"/>
    </location>
</feature>
<keyword evidence="3" id="KW-1185">Reference proteome</keyword>
<dbReference type="KEGG" id="mng:MNEG_3286"/>
<dbReference type="PANTHER" id="PTHR43143">
    <property type="entry name" value="METALLOPHOSPHOESTERASE, CALCINEURIN SUPERFAMILY"/>
    <property type="match status" value="1"/>
</dbReference>
<protein>
    <recommendedName>
        <fullName evidence="1">Calcineurin-like phosphoesterase domain-containing protein</fullName>
    </recommendedName>
</protein>
<dbReference type="AlphaFoldDB" id="A0A0D2MW29"/>
<dbReference type="RefSeq" id="XP_013903691.1">
    <property type="nucleotide sequence ID" value="XM_014048237.1"/>
</dbReference>
<dbReference type="PANTHER" id="PTHR43143:SF4">
    <property type="entry name" value="CALCINEURIN-LIKE PHOSPHOESTERASE DOMAIN-CONTAINING PROTEIN"/>
    <property type="match status" value="1"/>
</dbReference>
<dbReference type="InterPro" id="IPR051918">
    <property type="entry name" value="STPP_CPPED1"/>
</dbReference>
<dbReference type="Pfam" id="PF00149">
    <property type="entry name" value="Metallophos"/>
    <property type="match status" value="1"/>
</dbReference>
<reference evidence="2 3" key="1">
    <citation type="journal article" date="2013" name="BMC Genomics">
        <title>Reconstruction of the lipid metabolism for the microalga Monoraphidium neglectum from its genome sequence reveals characteristics suitable for biofuel production.</title>
        <authorList>
            <person name="Bogen C."/>
            <person name="Al-Dilaimi A."/>
            <person name="Albersmeier A."/>
            <person name="Wichmann J."/>
            <person name="Grundmann M."/>
            <person name="Rupp O."/>
            <person name="Lauersen K.J."/>
            <person name="Blifernez-Klassen O."/>
            <person name="Kalinowski J."/>
            <person name="Goesmann A."/>
            <person name="Mussgnug J.H."/>
            <person name="Kruse O."/>
        </authorList>
    </citation>
    <scope>NUCLEOTIDE SEQUENCE [LARGE SCALE GENOMIC DNA]</scope>
    <source>
        <strain evidence="2 3">SAG 48.87</strain>
    </source>
</reference>
<dbReference type="OrthoDB" id="10260867at2759"/>
<dbReference type="InterPro" id="IPR004843">
    <property type="entry name" value="Calcineurin-like_PHP"/>
</dbReference>
<dbReference type="Gene3D" id="3.60.21.10">
    <property type="match status" value="1"/>
</dbReference>
<dbReference type="SUPFAM" id="SSF56300">
    <property type="entry name" value="Metallo-dependent phosphatases"/>
    <property type="match status" value="1"/>
</dbReference>
<sequence>MAAARAKAVADRHAGAALRVGVQSVAEFSTGTSSAPSVAVPQGCRPGFSTGATVTDGTAQAVWPVSIMGDLHLEPAQMRLFDEARRHLREAMSDDDGRLLPGARVVQVGDLGGYKHGPGTRACFEGALDYLTGFEAPFGVITGNHDLEGHEFETDEENLAAWRKVFGQRHYWVSELGPALLVGLSTVRFRSNTFSVHEVYVDDEQVAWFEALLAAHPGRPVVVFTHAPPIGSGLKVVQNVHVKNRCAWLNHSDRPARFIRLVERYPNVRLWFSGHFHLAQNYPDSITSVASCAFVQTGVIGECNRDGFRQSRLLRVTTDGYEVCTVDHGAGGSVRLDLRQLWDDTTTPRPMTSADEIVCDPDAGWLCSQLDCGLSSSLEEPRLSVPAATTWFAAGAGVLLALHDGKLLVEYDVETRAPIGLVADASGKEVSLVAAGGAAPAADDGSDVEAVLLRDRESGEVSRLERNEWGSFYRVFQPNKWAAKQREARERALAGAAAAAGAE</sequence>
<dbReference type="EMBL" id="KK100625">
    <property type="protein sequence ID" value="KIZ04672.1"/>
    <property type="molecule type" value="Genomic_DNA"/>
</dbReference>
<dbReference type="Proteomes" id="UP000054498">
    <property type="component" value="Unassembled WGS sequence"/>
</dbReference>
<dbReference type="GO" id="GO:0016787">
    <property type="term" value="F:hydrolase activity"/>
    <property type="evidence" value="ECO:0007669"/>
    <property type="project" value="InterPro"/>
</dbReference>
<organism evidence="2 3">
    <name type="scientific">Monoraphidium neglectum</name>
    <dbReference type="NCBI Taxonomy" id="145388"/>
    <lineage>
        <taxon>Eukaryota</taxon>
        <taxon>Viridiplantae</taxon>
        <taxon>Chlorophyta</taxon>
        <taxon>core chlorophytes</taxon>
        <taxon>Chlorophyceae</taxon>
        <taxon>CS clade</taxon>
        <taxon>Sphaeropleales</taxon>
        <taxon>Selenastraceae</taxon>
        <taxon>Monoraphidium</taxon>
    </lineage>
</organism>
<dbReference type="InterPro" id="IPR029052">
    <property type="entry name" value="Metallo-depent_PP-like"/>
</dbReference>
<gene>
    <name evidence="2" type="ORF">MNEG_3286</name>
</gene>